<reference evidence="1" key="1">
    <citation type="journal article" date="2021" name="Proc. Natl. Acad. Sci. U.S.A.">
        <title>A Catalog of Tens of Thousands of Viruses from Human Metagenomes Reveals Hidden Associations with Chronic Diseases.</title>
        <authorList>
            <person name="Tisza M.J."/>
            <person name="Buck C.B."/>
        </authorList>
    </citation>
    <scope>NUCLEOTIDE SEQUENCE</scope>
    <source>
        <strain evidence="1">CtbgC51</strain>
    </source>
</reference>
<proteinExistence type="predicted"/>
<protein>
    <submittedName>
        <fullName evidence="1">Uncharacterized protein</fullName>
    </submittedName>
</protein>
<evidence type="ECO:0000313" key="1">
    <source>
        <dbReference type="EMBL" id="DAF61827.1"/>
    </source>
</evidence>
<sequence length="65" mass="7352">MKFEIVRALDGKGMMETDYEFCIPSDDTIRSMIKAGYKAYKDGRVYRPKDGGKNGTVRTNGKKGR</sequence>
<dbReference type="EMBL" id="BK032817">
    <property type="protein sequence ID" value="DAF61827.1"/>
    <property type="molecule type" value="Genomic_DNA"/>
</dbReference>
<name>A0A8S5TFM4_9CAUD</name>
<accession>A0A8S5TFM4</accession>
<organism evidence="1">
    <name type="scientific">Siphoviridae sp. ctbgC51</name>
    <dbReference type="NCBI Taxonomy" id="2827901"/>
    <lineage>
        <taxon>Viruses</taxon>
        <taxon>Duplodnaviria</taxon>
        <taxon>Heunggongvirae</taxon>
        <taxon>Uroviricota</taxon>
        <taxon>Caudoviricetes</taxon>
    </lineage>
</organism>